<evidence type="ECO:0000313" key="2">
    <source>
        <dbReference type="EMBL" id="TFC16885.1"/>
    </source>
</evidence>
<reference evidence="2 3" key="1">
    <citation type="submission" date="2019-03" db="EMBL/GenBank/DDBJ databases">
        <title>Genomics of glacier-inhabiting Cryobacterium strains.</title>
        <authorList>
            <person name="Liu Q."/>
            <person name="Xin Y.-H."/>
        </authorList>
    </citation>
    <scope>NUCLEOTIDE SEQUENCE [LARGE SCALE GENOMIC DNA]</scope>
    <source>
        <strain evidence="2 3">MDB1-5</strain>
    </source>
</reference>
<keyword evidence="1" id="KW-0812">Transmembrane</keyword>
<keyword evidence="3" id="KW-1185">Reference proteome</keyword>
<dbReference type="RefSeq" id="WP_134562177.1">
    <property type="nucleotide sequence ID" value="NZ_SOFS01000044.1"/>
</dbReference>
<feature type="transmembrane region" description="Helical" evidence="1">
    <location>
        <begin position="67"/>
        <end position="93"/>
    </location>
</feature>
<dbReference type="EMBL" id="SOFS01000044">
    <property type="protein sequence ID" value="TFC16885.1"/>
    <property type="molecule type" value="Genomic_DNA"/>
</dbReference>
<sequence length="113" mass="12073">MPEANRDYRTAPLLKVMLTAAIVVSAVSLAVAIMIAVFVDVQSDYLGARSEQAGGFDPSVFPPWNGALWLIGNMFPALMAILLVMLIIARIVAGTGRDRRGSTLDDNLIVSSP</sequence>
<keyword evidence="1" id="KW-1133">Transmembrane helix</keyword>
<protein>
    <submittedName>
        <fullName evidence="2">Uncharacterized protein</fullName>
    </submittedName>
</protein>
<organism evidence="2 3">
    <name type="scientific">Cryobacterium glucosi</name>
    <dbReference type="NCBI Taxonomy" id="1259175"/>
    <lineage>
        <taxon>Bacteria</taxon>
        <taxon>Bacillati</taxon>
        <taxon>Actinomycetota</taxon>
        <taxon>Actinomycetes</taxon>
        <taxon>Micrococcales</taxon>
        <taxon>Microbacteriaceae</taxon>
        <taxon>Cryobacterium</taxon>
    </lineage>
</organism>
<accession>A0ABY2IKU7</accession>
<evidence type="ECO:0000256" key="1">
    <source>
        <dbReference type="SAM" id="Phobius"/>
    </source>
</evidence>
<gene>
    <name evidence="2" type="ORF">E3O46_17235</name>
</gene>
<dbReference type="Proteomes" id="UP000297604">
    <property type="component" value="Unassembled WGS sequence"/>
</dbReference>
<name>A0ABY2IKU7_9MICO</name>
<comment type="caution">
    <text evidence="2">The sequence shown here is derived from an EMBL/GenBank/DDBJ whole genome shotgun (WGS) entry which is preliminary data.</text>
</comment>
<keyword evidence="1" id="KW-0472">Membrane</keyword>
<proteinExistence type="predicted"/>
<feature type="transmembrane region" description="Helical" evidence="1">
    <location>
        <begin position="12"/>
        <end position="39"/>
    </location>
</feature>
<evidence type="ECO:0000313" key="3">
    <source>
        <dbReference type="Proteomes" id="UP000297604"/>
    </source>
</evidence>